<feature type="compositionally biased region" description="Basic residues" evidence="1">
    <location>
        <begin position="81"/>
        <end position="93"/>
    </location>
</feature>
<feature type="region of interest" description="Disordered" evidence="1">
    <location>
        <begin position="154"/>
        <end position="188"/>
    </location>
</feature>
<feature type="region of interest" description="Disordered" evidence="1">
    <location>
        <begin position="1"/>
        <end position="102"/>
    </location>
</feature>
<proteinExistence type="predicted"/>
<comment type="caution">
    <text evidence="3">The sequence shown here is derived from an EMBL/GenBank/DDBJ whole genome shotgun (WGS) entry which is preliminary data.</text>
</comment>
<evidence type="ECO:0000313" key="4">
    <source>
        <dbReference type="Proteomes" id="UP000221165"/>
    </source>
</evidence>
<evidence type="ECO:0000256" key="2">
    <source>
        <dbReference type="SAM" id="Phobius"/>
    </source>
</evidence>
<accession>A0A2C6KKC4</accession>
<feature type="region of interest" description="Disordered" evidence="1">
    <location>
        <begin position="204"/>
        <end position="238"/>
    </location>
</feature>
<feature type="compositionally biased region" description="Low complexity" evidence="1">
    <location>
        <begin position="169"/>
        <end position="180"/>
    </location>
</feature>
<keyword evidence="2" id="KW-0812">Transmembrane</keyword>
<evidence type="ECO:0000256" key="1">
    <source>
        <dbReference type="SAM" id="MobiDB-lite"/>
    </source>
</evidence>
<dbReference type="RefSeq" id="XP_067918541.1">
    <property type="nucleotide sequence ID" value="XM_068069483.1"/>
</dbReference>
<keyword evidence="2" id="KW-0472">Membrane</keyword>
<protein>
    <recommendedName>
        <fullName evidence="5">Transmembrane protein</fullName>
    </recommendedName>
</protein>
<keyword evidence="2" id="KW-1133">Transmembrane helix</keyword>
<feature type="compositionally biased region" description="Basic and acidic residues" evidence="1">
    <location>
        <begin position="154"/>
        <end position="168"/>
    </location>
</feature>
<gene>
    <name evidence="3" type="ORF">CSUI_009367</name>
</gene>
<keyword evidence="4" id="KW-1185">Reference proteome</keyword>
<organism evidence="3 4">
    <name type="scientific">Cystoisospora suis</name>
    <dbReference type="NCBI Taxonomy" id="483139"/>
    <lineage>
        <taxon>Eukaryota</taxon>
        <taxon>Sar</taxon>
        <taxon>Alveolata</taxon>
        <taxon>Apicomplexa</taxon>
        <taxon>Conoidasida</taxon>
        <taxon>Coccidia</taxon>
        <taxon>Eucoccidiorida</taxon>
        <taxon>Eimeriorina</taxon>
        <taxon>Sarcocystidae</taxon>
        <taxon>Cystoisospora</taxon>
    </lineage>
</organism>
<dbReference type="GeneID" id="94432694"/>
<reference evidence="3 4" key="1">
    <citation type="journal article" date="2017" name="Int. J. Parasitol.">
        <title>The genome of the protozoan parasite Cystoisospora suis and a reverse vaccinology approach to identify vaccine candidates.</title>
        <authorList>
            <person name="Palmieri N."/>
            <person name="Shrestha A."/>
            <person name="Ruttkowski B."/>
            <person name="Beck T."/>
            <person name="Vogl C."/>
            <person name="Tomley F."/>
            <person name="Blake D.P."/>
            <person name="Joachim A."/>
        </authorList>
    </citation>
    <scope>NUCLEOTIDE SEQUENCE [LARGE SCALE GENOMIC DNA]</scope>
    <source>
        <strain evidence="3 4">Wien I</strain>
    </source>
</reference>
<dbReference type="VEuPathDB" id="ToxoDB:CSUI_009367"/>
<name>A0A2C6KKC4_9APIC</name>
<dbReference type="Proteomes" id="UP000221165">
    <property type="component" value="Unassembled WGS sequence"/>
</dbReference>
<sequence>MDAETDSDQGPPRGQHPPPGEEGPASSSSRHESPLGGTPWISLTPPLVSTVSEVSAIDAGAHGSATPEEDASRSTPQTRAPPKRSRIQARRHGSGAGRGRYRQSPLLSRVSAAAAVFLIFLAFYTQKCLKRGFPALSFPRPFTSEDRDIGAERLSHLDGREPPRRLAGEESSLSQTSSDDSSPDSAEEALCGAIERAAHISRAAASRTIAEESDEGSEAESEEESESSPPTRESATAKRQRIYEEPDALSFLLLSNEVAQQVSREDYTLSRFATPEEVTLWTEVLEAEEQAKLASLRSRRTAFETGEMRTPSETRALLAAAVEAQFTLMKMSRIFRDRAGHKRVNLREASSHIPTLALAGELSRSWKALGVTEPTLKILLPLIVITLGTNTRPERAAVFRLLKPRVTKGVDPPAQRALVAEAAVFASAIAEWDIIVDAKSWMASGNLKLRAEDSSGALGELIAPDLRVLLQTQRTQTAIPLEEVPSQVDEGFAHLLLTDEVAEGLGRFHCAGTRAATDRERALWLRVLEAEEMERMASLRASMKSFEAHATPTRSQASDLLRAALQGQITLMRMARIYPEPRAPTRVNLTSVAHHVLTMTLACELRRSWKLLGVSDSTLKAILRITAVGVHSKLTEIQRDLIVDARRRKGDLAPHEFLAAQGVGKDLLLKPSHY</sequence>
<feature type="transmembrane region" description="Helical" evidence="2">
    <location>
        <begin position="106"/>
        <end position="124"/>
    </location>
</feature>
<dbReference type="EMBL" id="MIGC01005562">
    <property type="protein sequence ID" value="PHJ16816.1"/>
    <property type="molecule type" value="Genomic_DNA"/>
</dbReference>
<feature type="compositionally biased region" description="Acidic residues" evidence="1">
    <location>
        <begin position="211"/>
        <end position="226"/>
    </location>
</feature>
<dbReference type="AlphaFoldDB" id="A0A2C6KKC4"/>
<evidence type="ECO:0000313" key="3">
    <source>
        <dbReference type="EMBL" id="PHJ16816.1"/>
    </source>
</evidence>
<evidence type="ECO:0008006" key="5">
    <source>
        <dbReference type="Google" id="ProtNLM"/>
    </source>
</evidence>